<accession>X0TF83</accession>
<dbReference type="NCBIfam" id="TIGR00077">
    <property type="entry name" value="lspA"/>
    <property type="match status" value="1"/>
</dbReference>
<sequence>MKLILATSFLVLILDQLTKYFLKNKTFIITDFLKISYVENTGAAFGILKGFNLLFIIVAFLVIFLIFKYYKEIKKEKAYVHLAVGFLLGGVLGNLIDRLFMGYVRDFIDFSFWPTFNVADTFSTIAVFILIFYTLIKK</sequence>
<dbReference type="Pfam" id="PF01252">
    <property type="entry name" value="Peptidase_A8"/>
    <property type="match status" value="1"/>
</dbReference>
<evidence type="ECO:0000256" key="7">
    <source>
        <dbReference type="SAM" id="Phobius"/>
    </source>
</evidence>
<evidence type="ECO:0000256" key="2">
    <source>
        <dbReference type="ARBA" id="ARBA00022670"/>
    </source>
</evidence>
<keyword evidence="6 7" id="KW-0472">Membrane</keyword>
<comment type="caution">
    <text evidence="8">The sequence shown here is derived from an EMBL/GenBank/DDBJ whole genome shotgun (WGS) entry which is preliminary data.</text>
</comment>
<feature type="transmembrane region" description="Helical" evidence="7">
    <location>
        <begin position="43"/>
        <end position="67"/>
    </location>
</feature>
<evidence type="ECO:0008006" key="9">
    <source>
        <dbReference type="Google" id="ProtNLM"/>
    </source>
</evidence>
<dbReference type="GO" id="GO:0006508">
    <property type="term" value="P:proteolysis"/>
    <property type="evidence" value="ECO:0007669"/>
    <property type="project" value="UniProtKB-KW"/>
</dbReference>
<evidence type="ECO:0000313" key="8">
    <source>
        <dbReference type="EMBL" id="GAF85946.1"/>
    </source>
</evidence>
<keyword evidence="3 7" id="KW-0812">Transmembrane</keyword>
<feature type="transmembrane region" description="Helical" evidence="7">
    <location>
        <begin position="79"/>
        <end position="96"/>
    </location>
</feature>
<evidence type="ECO:0000256" key="5">
    <source>
        <dbReference type="ARBA" id="ARBA00022989"/>
    </source>
</evidence>
<dbReference type="PANTHER" id="PTHR33695:SF1">
    <property type="entry name" value="LIPOPROTEIN SIGNAL PEPTIDASE"/>
    <property type="match status" value="1"/>
</dbReference>
<organism evidence="8">
    <name type="scientific">marine sediment metagenome</name>
    <dbReference type="NCBI Taxonomy" id="412755"/>
    <lineage>
        <taxon>unclassified sequences</taxon>
        <taxon>metagenomes</taxon>
        <taxon>ecological metagenomes</taxon>
    </lineage>
</organism>
<keyword evidence="2" id="KW-0645">Protease</keyword>
<keyword evidence="5 7" id="KW-1133">Transmembrane helix</keyword>
<dbReference type="GO" id="GO:0004190">
    <property type="term" value="F:aspartic-type endopeptidase activity"/>
    <property type="evidence" value="ECO:0007669"/>
    <property type="project" value="InterPro"/>
</dbReference>
<keyword evidence="1" id="KW-1003">Cell membrane</keyword>
<dbReference type="AlphaFoldDB" id="X0TF83"/>
<reference evidence="8" key="1">
    <citation type="journal article" date="2014" name="Front. Microbiol.">
        <title>High frequency of phylogenetically diverse reductive dehalogenase-homologous genes in deep subseafloor sedimentary metagenomes.</title>
        <authorList>
            <person name="Kawai M."/>
            <person name="Futagami T."/>
            <person name="Toyoda A."/>
            <person name="Takaki Y."/>
            <person name="Nishi S."/>
            <person name="Hori S."/>
            <person name="Arai W."/>
            <person name="Tsubouchi T."/>
            <person name="Morono Y."/>
            <person name="Uchiyama I."/>
            <person name="Ito T."/>
            <person name="Fujiyama A."/>
            <person name="Inagaki F."/>
            <person name="Takami H."/>
        </authorList>
    </citation>
    <scope>NUCLEOTIDE SEQUENCE</scope>
    <source>
        <strain evidence="8">Expedition CK06-06</strain>
    </source>
</reference>
<dbReference type="EMBL" id="BARS01018810">
    <property type="protein sequence ID" value="GAF85946.1"/>
    <property type="molecule type" value="Genomic_DNA"/>
</dbReference>
<evidence type="ECO:0000256" key="3">
    <source>
        <dbReference type="ARBA" id="ARBA00022692"/>
    </source>
</evidence>
<evidence type="ECO:0000256" key="4">
    <source>
        <dbReference type="ARBA" id="ARBA00022801"/>
    </source>
</evidence>
<dbReference type="InterPro" id="IPR001872">
    <property type="entry name" value="Peptidase_A8"/>
</dbReference>
<dbReference type="PANTHER" id="PTHR33695">
    <property type="entry name" value="LIPOPROTEIN SIGNAL PEPTIDASE"/>
    <property type="match status" value="1"/>
</dbReference>
<keyword evidence="4" id="KW-0378">Hydrolase</keyword>
<proteinExistence type="inferred from homology"/>
<evidence type="ECO:0000256" key="1">
    <source>
        <dbReference type="ARBA" id="ARBA00022475"/>
    </source>
</evidence>
<evidence type="ECO:0000256" key="6">
    <source>
        <dbReference type="ARBA" id="ARBA00023136"/>
    </source>
</evidence>
<name>X0TF83_9ZZZZ</name>
<feature type="transmembrane region" description="Helical" evidence="7">
    <location>
        <begin position="116"/>
        <end position="136"/>
    </location>
</feature>
<protein>
    <recommendedName>
        <fullName evidence="9">Lipoprotein signal peptidase</fullName>
    </recommendedName>
</protein>
<gene>
    <name evidence="8" type="ORF">S01H1_30553</name>
</gene>
<dbReference type="PRINTS" id="PR00781">
    <property type="entry name" value="LIPOSIGPTASE"/>
</dbReference>
<dbReference type="HAMAP" id="MF_00161">
    <property type="entry name" value="LspA"/>
    <property type="match status" value="1"/>
</dbReference>
<dbReference type="GO" id="GO:0016020">
    <property type="term" value="C:membrane"/>
    <property type="evidence" value="ECO:0007669"/>
    <property type="project" value="InterPro"/>
</dbReference>